<dbReference type="EMBL" id="VXIV02000828">
    <property type="protein sequence ID" value="KAF6035793.1"/>
    <property type="molecule type" value="Genomic_DNA"/>
</dbReference>
<name>A0A7J7KC58_BUGNE</name>
<reference evidence="2" key="1">
    <citation type="submission" date="2020-06" db="EMBL/GenBank/DDBJ databases">
        <title>Draft genome of Bugula neritina, a colonial animal packing powerful symbionts and potential medicines.</title>
        <authorList>
            <person name="Rayko M."/>
        </authorList>
    </citation>
    <scope>NUCLEOTIDE SEQUENCE [LARGE SCALE GENOMIC DNA]</scope>
    <source>
        <strain evidence="2">Kwan_BN1</strain>
    </source>
</reference>
<accession>A0A7J7KC58</accession>
<dbReference type="AlphaFoldDB" id="A0A7J7KC58"/>
<gene>
    <name evidence="2" type="ORF">EB796_005894</name>
</gene>
<feature type="compositionally biased region" description="Acidic residues" evidence="1">
    <location>
        <begin position="35"/>
        <end position="62"/>
    </location>
</feature>
<proteinExistence type="predicted"/>
<evidence type="ECO:0000313" key="3">
    <source>
        <dbReference type="Proteomes" id="UP000593567"/>
    </source>
</evidence>
<evidence type="ECO:0000256" key="1">
    <source>
        <dbReference type="SAM" id="MobiDB-lite"/>
    </source>
</evidence>
<comment type="caution">
    <text evidence="2">The sequence shown here is derived from an EMBL/GenBank/DDBJ whole genome shotgun (WGS) entry which is preliminary data.</text>
</comment>
<feature type="compositionally biased region" description="Polar residues" evidence="1">
    <location>
        <begin position="250"/>
        <end position="263"/>
    </location>
</feature>
<evidence type="ECO:0000313" key="2">
    <source>
        <dbReference type="EMBL" id="KAF6035793.1"/>
    </source>
</evidence>
<protein>
    <submittedName>
        <fullName evidence="2">Uncharacterized protein</fullName>
    </submittedName>
</protein>
<feature type="region of interest" description="Disordered" evidence="1">
    <location>
        <begin position="31"/>
        <end position="62"/>
    </location>
</feature>
<feature type="region of interest" description="Disordered" evidence="1">
    <location>
        <begin position="200"/>
        <end position="274"/>
    </location>
</feature>
<keyword evidence="3" id="KW-1185">Reference proteome</keyword>
<organism evidence="2 3">
    <name type="scientific">Bugula neritina</name>
    <name type="common">Brown bryozoan</name>
    <name type="synonym">Sertularia neritina</name>
    <dbReference type="NCBI Taxonomy" id="10212"/>
    <lineage>
        <taxon>Eukaryota</taxon>
        <taxon>Metazoa</taxon>
        <taxon>Spiralia</taxon>
        <taxon>Lophotrochozoa</taxon>
        <taxon>Bryozoa</taxon>
        <taxon>Gymnolaemata</taxon>
        <taxon>Cheilostomatida</taxon>
        <taxon>Flustrina</taxon>
        <taxon>Buguloidea</taxon>
        <taxon>Bugulidae</taxon>
        <taxon>Bugula</taxon>
    </lineage>
</organism>
<sequence>MKYSLNTVFDETKQNVNYTMAKIDEGYKMLFGSNDESDKEDDDSDSDDGEDFDDDDSDEDEVDDLPAEYQYGFSVGTNVVEQEFELFKNSVVPAASITLPTSLFLKVAAFRSRKNTSNFKLQSPSHSTTQTNLTFYGYEIGTQVTEEDFKPIKNVQQFAALLQKPTDTYYRLISYKIYQHPKLPVQKMRTGTQTLLSSKIVRKPTAPSDPNKDAPASPPSKQDTKKSIDAAPEGVEKKPSGLPDLRKKSTLSNKPSSVVATPSVTPPARSSAGG</sequence>
<feature type="compositionally biased region" description="Basic and acidic residues" evidence="1">
    <location>
        <begin position="222"/>
        <end position="247"/>
    </location>
</feature>
<dbReference type="Proteomes" id="UP000593567">
    <property type="component" value="Unassembled WGS sequence"/>
</dbReference>